<reference evidence="2 3" key="1">
    <citation type="journal article" date="2020" name="Mol. Biol. Evol.">
        <title>Distinct Expression and Methylation Patterns for Genes with Different Fates following a Single Whole-Genome Duplication in Flowering Plants.</title>
        <authorList>
            <person name="Shi T."/>
            <person name="Rahmani R.S."/>
            <person name="Gugger P.F."/>
            <person name="Wang M."/>
            <person name="Li H."/>
            <person name="Zhang Y."/>
            <person name="Li Z."/>
            <person name="Wang Q."/>
            <person name="Van de Peer Y."/>
            <person name="Marchal K."/>
            <person name="Chen J."/>
        </authorList>
    </citation>
    <scope>NUCLEOTIDE SEQUENCE [LARGE SCALE GENOMIC DNA]</scope>
    <source>
        <tissue evidence="2">Leaf</tissue>
    </source>
</reference>
<evidence type="ECO:0000313" key="3">
    <source>
        <dbReference type="Proteomes" id="UP000607653"/>
    </source>
</evidence>
<dbReference type="Pfam" id="PF25349">
    <property type="entry name" value="PH_PHS1"/>
    <property type="match status" value="1"/>
</dbReference>
<dbReference type="AlphaFoldDB" id="A0A822XD86"/>
<protein>
    <recommendedName>
        <fullName evidence="1">Poor homologous synapsis 1 PH domain-containing protein</fullName>
    </recommendedName>
</protein>
<gene>
    <name evidence="2" type="ORF">HUJ06_019305</name>
</gene>
<dbReference type="EMBL" id="DUZY01000001">
    <property type="protein sequence ID" value="DAD17842.1"/>
    <property type="molecule type" value="Genomic_DNA"/>
</dbReference>
<dbReference type="Proteomes" id="UP000607653">
    <property type="component" value="Unassembled WGS sequence"/>
</dbReference>
<comment type="caution">
    <text evidence="2">The sequence shown here is derived from an EMBL/GenBank/DDBJ whole genome shotgun (WGS) entry which is preliminary data.</text>
</comment>
<proteinExistence type="predicted"/>
<keyword evidence="3" id="KW-1185">Reference proteome</keyword>
<evidence type="ECO:0000259" key="1">
    <source>
        <dbReference type="Pfam" id="PF25349"/>
    </source>
</evidence>
<feature type="domain" description="Poor homologous synapsis 1 PH" evidence="1">
    <location>
        <begin position="4"/>
        <end position="51"/>
    </location>
</feature>
<dbReference type="InterPro" id="IPR057619">
    <property type="entry name" value="PH_PHS1"/>
</dbReference>
<name>A0A822XD86_NELNU</name>
<organism evidence="2 3">
    <name type="scientific">Nelumbo nucifera</name>
    <name type="common">Sacred lotus</name>
    <dbReference type="NCBI Taxonomy" id="4432"/>
    <lineage>
        <taxon>Eukaryota</taxon>
        <taxon>Viridiplantae</taxon>
        <taxon>Streptophyta</taxon>
        <taxon>Embryophyta</taxon>
        <taxon>Tracheophyta</taxon>
        <taxon>Spermatophyta</taxon>
        <taxon>Magnoliopsida</taxon>
        <taxon>Proteales</taxon>
        <taxon>Nelumbonaceae</taxon>
        <taxon>Nelumbo</taxon>
    </lineage>
</organism>
<accession>A0A822XD86</accession>
<sequence length="115" mass="12689">MSLTLKPLRKTKRSCCKGTWISSSLTVALHLLTYHPNPKVIVVVTLRGKIHVSQEETKMPEMVPNGGNGFNRLTSAVSMSGLVVLLVSELPLHLLCLRRGWRNRGSEEKRVEGGG</sequence>
<evidence type="ECO:0000313" key="2">
    <source>
        <dbReference type="EMBL" id="DAD17842.1"/>
    </source>
</evidence>